<evidence type="ECO:0000313" key="3">
    <source>
        <dbReference type="Proteomes" id="UP000094769"/>
    </source>
</evidence>
<protein>
    <recommendedName>
        <fullName evidence="1">N-acetyltransferase domain-containing protein</fullName>
    </recommendedName>
</protein>
<dbReference type="GO" id="GO:0016747">
    <property type="term" value="F:acyltransferase activity, transferring groups other than amino-acyl groups"/>
    <property type="evidence" value="ECO:0007669"/>
    <property type="project" value="InterPro"/>
</dbReference>
<gene>
    <name evidence="2" type="ORF">CODIS_37540</name>
</gene>
<name>A0A7Z1AE54_9GAMM</name>
<dbReference type="InterPro" id="IPR016181">
    <property type="entry name" value="Acyl_CoA_acyltransferase"/>
</dbReference>
<dbReference type="InterPro" id="IPR000182">
    <property type="entry name" value="GNAT_dom"/>
</dbReference>
<evidence type="ECO:0000313" key="2">
    <source>
        <dbReference type="EMBL" id="ODJ86038.1"/>
    </source>
</evidence>
<keyword evidence="3" id="KW-1185">Reference proteome</keyword>
<dbReference type="EMBL" id="MARB01000029">
    <property type="protein sequence ID" value="ODJ86038.1"/>
    <property type="molecule type" value="Genomic_DNA"/>
</dbReference>
<accession>A0A7Z1AE54</accession>
<reference evidence="2 3" key="1">
    <citation type="submission" date="2016-06" db="EMBL/GenBank/DDBJ databases">
        <title>Genome sequence of endosymbiont of Candidatus Endolucinida thiodiazotropha.</title>
        <authorList>
            <person name="Poehlein A."/>
            <person name="Koenig S."/>
            <person name="Heiden S.E."/>
            <person name="Thuermer A."/>
            <person name="Voget S."/>
            <person name="Daniel R."/>
            <person name="Markert S."/>
            <person name="Gros O."/>
            <person name="Schweder T."/>
        </authorList>
    </citation>
    <scope>NUCLEOTIDE SEQUENCE [LARGE SCALE GENOMIC DNA]</scope>
    <source>
        <strain evidence="2 3">COS</strain>
    </source>
</reference>
<feature type="domain" description="N-acetyltransferase" evidence="1">
    <location>
        <begin position="4"/>
        <end position="158"/>
    </location>
</feature>
<dbReference type="CDD" id="cd04301">
    <property type="entry name" value="NAT_SF"/>
    <property type="match status" value="1"/>
</dbReference>
<organism evidence="2 3">
    <name type="scientific">Candidatus Thiodiazotropha endolucinida</name>
    <dbReference type="NCBI Taxonomy" id="1655433"/>
    <lineage>
        <taxon>Bacteria</taxon>
        <taxon>Pseudomonadati</taxon>
        <taxon>Pseudomonadota</taxon>
        <taxon>Gammaproteobacteria</taxon>
        <taxon>Chromatiales</taxon>
        <taxon>Sedimenticolaceae</taxon>
        <taxon>Candidatus Thiodiazotropha</taxon>
    </lineage>
</organism>
<comment type="caution">
    <text evidence="2">The sequence shown here is derived from an EMBL/GenBank/DDBJ whole genome shotgun (WGS) entry which is preliminary data.</text>
</comment>
<proteinExistence type="predicted"/>
<evidence type="ECO:0000259" key="1">
    <source>
        <dbReference type="PROSITE" id="PS51186"/>
    </source>
</evidence>
<dbReference type="AlphaFoldDB" id="A0A7Z1AE54"/>
<dbReference type="PROSITE" id="PS51186">
    <property type="entry name" value="GNAT"/>
    <property type="match status" value="1"/>
</dbReference>
<dbReference type="Gene3D" id="3.40.630.30">
    <property type="match status" value="1"/>
</dbReference>
<dbReference type="SUPFAM" id="SSF55729">
    <property type="entry name" value="Acyl-CoA N-acyltransferases (Nat)"/>
    <property type="match status" value="1"/>
</dbReference>
<dbReference type="OrthoDB" id="583082at2"/>
<dbReference type="RefSeq" id="WP_069127901.1">
    <property type="nucleotide sequence ID" value="NZ_MARB01000029.1"/>
</dbReference>
<sequence length="158" mass="18410">MSEIEYLEFNQVAPEEFLPVVNEEMLRRHLVDHPLFDSSSIREWIREKSKSETTPGCRVRAVIIDGALAGWCGILPDDTGFEIAIVISKKFWGFGILIFKELMCWAKELGHKELVFHLLETRAEYKFLKRKATKVQKTELLGRSFTTFFISVEKWRGK</sequence>
<dbReference type="Proteomes" id="UP000094769">
    <property type="component" value="Unassembled WGS sequence"/>
</dbReference>